<evidence type="ECO:0008006" key="3">
    <source>
        <dbReference type="Google" id="ProtNLM"/>
    </source>
</evidence>
<accession>A0AA35KCH9</accession>
<dbReference type="EMBL" id="OX395130">
    <property type="protein sequence ID" value="CAI5774348.1"/>
    <property type="molecule type" value="Genomic_DNA"/>
</dbReference>
<keyword evidence="2" id="KW-1185">Reference proteome</keyword>
<organism evidence="1 2">
    <name type="scientific">Podarcis lilfordi</name>
    <name type="common">Lilford's wall lizard</name>
    <dbReference type="NCBI Taxonomy" id="74358"/>
    <lineage>
        <taxon>Eukaryota</taxon>
        <taxon>Metazoa</taxon>
        <taxon>Chordata</taxon>
        <taxon>Craniata</taxon>
        <taxon>Vertebrata</taxon>
        <taxon>Euteleostomi</taxon>
        <taxon>Lepidosauria</taxon>
        <taxon>Squamata</taxon>
        <taxon>Bifurcata</taxon>
        <taxon>Unidentata</taxon>
        <taxon>Episquamata</taxon>
        <taxon>Laterata</taxon>
        <taxon>Lacertibaenia</taxon>
        <taxon>Lacertidae</taxon>
        <taxon>Podarcis</taxon>
    </lineage>
</organism>
<gene>
    <name evidence="1" type="ORF">PODLI_1B014824</name>
</gene>
<evidence type="ECO:0000313" key="2">
    <source>
        <dbReference type="Proteomes" id="UP001178461"/>
    </source>
</evidence>
<proteinExistence type="predicted"/>
<dbReference type="AlphaFoldDB" id="A0AA35KCH9"/>
<dbReference type="Proteomes" id="UP001178461">
    <property type="component" value="Chromosome 5"/>
</dbReference>
<name>A0AA35KCH9_9SAUR</name>
<reference evidence="1" key="1">
    <citation type="submission" date="2022-12" db="EMBL/GenBank/DDBJ databases">
        <authorList>
            <person name="Alioto T."/>
            <person name="Alioto T."/>
            <person name="Gomez Garrido J."/>
        </authorList>
    </citation>
    <scope>NUCLEOTIDE SEQUENCE</scope>
</reference>
<sequence length="53" mass="6121">MQIFWEQIQTAPADCSSLQHAAQALLQHREFPYYVAHLRSHTSHPGYLAEGKR</sequence>
<protein>
    <recommendedName>
        <fullName evidence="3">RNase H type-1 domain-containing protein</fullName>
    </recommendedName>
</protein>
<evidence type="ECO:0000313" key="1">
    <source>
        <dbReference type="EMBL" id="CAI5774348.1"/>
    </source>
</evidence>